<keyword evidence="3 6" id="KW-0067">ATP-binding</keyword>
<dbReference type="AlphaFoldDB" id="A0A7J5UUC9"/>
<organism evidence="6 7">
    <name type="scientific">Georgenia thermotolerans</name>
    <dbReference type="NCBI Taxonomy" id="527326"/>
    <lineage>
        <taxon>Bacteria</taxon>
        <taxon>Bacillati</taxon>
        <taxon>Actinomycetota</taxon>
        <taxon>Actinomycetes</taxon>
        <taxon>Micrococcales</taxon>
        <taxon>Bogoriellaceae</taxon>
        <taxon>Georgenia</taxon>
    </lineage>
</organism>
<dbReference type="FunFam" id="3.40.50.300:FF:000425">
    <property type="entry name" value="Probable ABC transporter, ATP-binding subunit"/>
    <property type="match status" value="1"/>
</dbReference>
<gene>
    <name evidence="6" type="ORF">GB883_01300</name>
</gene>
<reference evidence="6 7" key="1">
    <citation type="submission" date="2019-10" db="EMBL/GenBank/DDBJ databases">
        <title>Georgenia wutianyii sp. nov. and Georgenia yuyongxinii sp. nov. isolated from plateau pika (Ochotona curzoniae) in the Qinghai-Tibet plateau of China.</title>
        <authorList>
            <person name="Tian Z."/>
        </authorList>
    </citation>
    <scope>NUCLEOTIDE SEQUENCE [LARGE SCALE GENOMIC DNA]</scope>
    <source>
        <strain evidence="6 7">DSM 21501</strain>
    </source>
</reference>
<proteinExistence type="predicted"/>
<dbReference type="InterPro" id="IPR017871">
    <property type="entry name" value="ABC_transporter-like_CS"/>
</dbReference>
<dbReference type="SUPFAM" id="SSF50331">
    <property type="entry name" value="MOP-like"/>
    <property type="match status" value="1"/>
</dbReference>
<feature type="domain" description="ABC transporter" evidence="5">
    <location>
        <begin position="19"/>
        <end position="249"/>
    </location>
</feature>
<dbReference type="EMBL" id="WHJE01000003">
    <property type="protein sequence ID" value="KAE8765894.1"/>
    <property type="molecule type" value="Genomic_DNA"/>
</dbReference>
<dbReference type="SMART" id="SM00382">
    <property type="entry name" value="AAA"/>
    <property type="match status" value="1"/>
</dbReference>
<dbReference type="InterPro" id="IPR008995">
    <property type="entry name" value="Mo/tungstate-bd_C_term_dom"/>
</dbReference>
<evidence type="ECO:0000256" key="3">
    <source>
        <dbReference type="ARBA" id="ARBA00022840"/>
    </source>
</evidence>
<dbReference type="PROSITE" id="PS50893">
    <property type="entry name" value="ABC_TRANSPORTER_2"/>
    <property type="match status" value="1"/>
</dbReference>
<dbReference type="GO" id="GO:0043190">
    <property type="term" value="C:ATP-binding cassette (ABC) transporter complex"/>
    <property type="evidence" value="ECO:0007669"/>
    <property type="project" value="InterPro"/>
</dbReference>
<keyword evidence="1" id="KW-0813">Transport</keyword>
<dbReference type="InterPro" id="IPR003593">
    <property type="entry name" value="AAA+_ATPase"/>
</dbReference>
<evidence type="ECO:0000259" key="5">
    <source>
        <dbReference type="PROSITE" id="PS50893"/>
    </source>
</evidence>
<dbReference type="InterPro" id="IPR027417">
    <property type="entry name" value="P-loop_NTPase"/>
</dbReference>
<evidence type="ECO:0000256" key="2">
    <source>
        <dbReference type="ARBA" id="ARBA00022741"/>
    </source>
</evidence>
<dbReference type="Pfam" id="PF08402">
    <property type="entry name" value="TOBE_2"/>
    <property type="match status" value="1"/>
</dbReference>
<dbReference type="GO" id="GO:0005524">
    <property type="term" value="F:ATP binding"/>
    <property type="evidence" value="ECO:0007669"/>
    <property type="project" value="UniProtKB-KW"/>
</dbReference>
<dbReference type="Proteomes" id="UP000451860">
    <property type="component" value="Unassembled WGS sequence"/>
</dbReference>
<evidence type="ECO:0000256" key="1">
    <source>
        <dbReference type="ARBA" id="ARBA00022448"/>
    </source>
</evidence>
<keyword evidence="7" id="KW-1185">Reference proteome</keyword>
<evidence type="ECO:0000313" key="6">
    <source>
        <dbReference type="EMBL" id="KAE8765894.1"/>
    </source>
</evidence>
<dbReference type="InterPro" id="IPR003439">
    <property type="entry name" value="ABC_transporter-like_ATP-bd"/>
</dbReference>
<dbReference type="InterPro" id="IPR050093">
    <property type="entry name" value="ABC_SmlMolc_Importer"/>
</dbReference>
<dbReference type="Pfam" id="PF00005">
    <property type="entry name" value="ABC_tran"/>
    <property type="match status" value="1"/>
</dbReference>
<dbReference type="Gene3D" id="3.40.50.300">
    <property type="entry name" value="P-loop containing nucleotide triphosphate hydrolases"/>
    <property type="match status" value="1"/>
</dbReference>
<dbReference type="PANTHER" id="PTHR42781:SF4">
    <property type="entry name" value="SPERMIDINE_PUTRESCINE IMPORT ATP-BINDING PROTEIN POTA"/>
    <property type="match status" value="1"/>
</dbReference>
<dbReference type="InterPro" id="IPR013611">
    <property type="entry name" value="Transp-assoc_OB_typ2"/>
</dbReference>
<dbReference type="OrthoDB" id="9802264at2"/>
<evidence type="ECO:0000313" key="7">
    <source>
        <dbReference type="Proteomes" id="UP000451860"/>
    </source>
</evidence>
<protein>
    <recommendedName>
        <fullName evidence="4">ABC-type quaternary amine transporter</fullName>
        <ecNumber evidence="4">7.6.2.9</ecNumber>
    </recommendedName>
</protein>
<sequence>MTLTQQAPAGTIHGKGSRLVLRGLRKRYASQTAIDDVSLDVEPGEFMTLLGPSGSGKTTTLNTISGFTELDAGSILMDGVDIAKVPPRKRGIGMVFQNYALFPHMTAAQNIAFPLGQRRVPKRERDERVEAALEIVRLAGYGGRRPAELSGGQQQRVALARAIVFEPGLLLMDEPLGALDRGLRESMQAELRRIHRDLGSTVILVTHDQEEALALSDRIAVFRDGRIEQVGTGQDLYARPESLFVAKFLGESTIFAGPVTRQGGAAALDYAGQALPAPVSPTPVQGAGALVIRPENAVVAPEGWAVPDGHVSMPARVIDDVYLGASRRISVAFADGSIGVVRATESGDAPLASGAAVSFAWRPERAVLVPAD</sequence>
<name>A0A7J5UUC9_9MICO</name>
<dbReference type="GO" id="GO:0015418">
    <property type="term" value="F:ABC-type quaternary ammonium compound transporting activity"/>
    <property type="evidence" value="ECO:0007669"/>
    <property type="project" value="UniProtKB-EC"/>
</dbReference>
<dbReference type="EC" id="7.6.2.9" evidence="4"/>
<dbReference type="PROSITE" id="PS00211">
    <property type="entry name" value="ABC_TRANSPORTER_1"/>
    <property type="match status" value="1"/>
</dbReference>
<dbReference type="SUPFAM" id="SSF52540">
    <property type="entry name" value="P-loop containing nucleoside triphosphate hydrolases"/>
    <property type="match status" value="1"/>
</dbReference>
<keyword evidence="2" id="KW-0547">Nucleotide-binding</keyword>
<evidence type="ECO:0000256" key="4">
    <source>
        <dbReference type="ARBA" id="ARBA00066388"/>
    </source>
</evidence>
<accession>A0A7J5UUC9</accession>
<dbReference type="PANTHER" id="PTHR42781">
    <property type="entry name" value="SPERMIDINE/PUTRESCINE IMPORT ATP-BINDING PROTEIN POTA"/>
    <property type="match status" value="1"/>
</dbReference>
<dbReference type="GO" id="GO:0016887">
    <property type="term" value="F:ATP hydrolysis activity"/>
    <property type="evidence" value="ECO:0007669"/>
    <property type="project" value="InterPro"/>
</dbReference>
<dbReference type="RefSeq" id="WP_152202342.1">
    <property type="nucleotide sequence ID" value="NZ_VUKF01000013.1"/>
</dbReference>
<comment type="caution">
    <text evidence="6">The sequence shown here is derived from an EMBL/GenBank/DDBJ whole genome shotgun (WGS) entry which is preliminary data.</text>
</comment>